<accession>A0AA39ZT13</accession>
<dbReference type="Pfam" id="PF01424">
    <property type="entry name" value="R3H"/>
    <property type="match status" value="1"/>
</dbReference>
<sequence length="153" mass="17368">MTPFQRRTVHVLAQVMDMEHRSIGEIGNRPLHVVKDSRKTPFMRMPAILDNIRNPAVTIGRVPDERYPHNHPHNRGARLWPPSPKRGNNAILKQQPTSSRAGFERRRAMQALKGSSVRATTCEQRPAMQPCERRRASSDADIGQRCSLVSSDE</sequence>
<dbReference type="InterPro" id="IPR001374">
    <property type="entry name" value="R3H_dom"/>
</dbReference>
<dbReference type="GO" id="GO:0003676">
    <property type="term" value="F:nucleic acid binding"/>
    <property type="evidence" value="ECO:0007669"/>
    <property type="project" value="InterPro"/>
</dbReference>
<dbReference type="EMBL" id="JAUIRO010000008">
    <property type="protein sequence ID" value="KAK0703105.1"/>
    <property type="molecule type" value="Genomic_DNA"/>
</dbReference>
<evidence type="ECO:0000259" key="2">
    <source>
        <dbReference type="Pfam" id="PF01424"/>
    </source>
</evidence>
<dbReference type="Gene3D" id="3.30.1370.50">
    <property type="entry name" value="R3H-like domain"/>
    <property type="match status" value="1"/>
</dbReference>
<gene>
    <name evidence="3" type="ORF">B0T26DRAFT_680847</name>
</gene>
<protein>
    <recommendedName>
        <fullName evidence="2">R3H domain-containing protein</fullName>
    </recommendedName>
</protein>
<dbReference type="InterPro" id="IPR036867">
    <property type="entry name" value="R3H_dom_sf"/>
</dbReference>
<dbReference type="AlphaFoldDB" id="A0AA39ZT13"/>
<name>A0AA39ZT13_9PEZI</name>
<reference evidence="3" key="1">
    <citation type="submission" date="2023-06" db="EMBL/GenBank/DDBJ databases">
        <title>Genome-scale phylogeny and comparative genomics of the fungal order Sordariales.</title>
        <authorList>
            <consortium name="Lawrence Berkeley National Laboratory"/>
            <person name="Hensen N."/>
            <person name="Bonometti L."/>
            <person name="Westerberg I."/>
            <person name="Brannstrom I.O."/>
            <person name="Guillou S."/>
            <person name="Cros-Aarteil S."/>
            <person name="Calhoun S."/>
            <person name="Haridas S."/>
            <person name="Kuo A."/>
            <person name="Mondo S."/>
            <person name="Pangilinan J."/>
            <person name="Riley R."/>
            <person name="LaButti K."/>
            <person name="Andreopoulos B."/>
            <person name="Lipzen A."/>
            <person name="Chen C."/>
            <person name="Yanf M."/>
            <person name="Daum C."/>
            <person name="Ng V."/>
            <person name="Clum A."/>
            <person name="Steindorff A."/>
            <person name="Ohm R."/>
            <person name="Martin F."/>
            <person name="Silar P."/>
            <person name="Natvig D."/>
            <person name="Lalanne C."/>
            <person name="Gautier V."/>
            <person name="Ament-velasquez S.L."/>
            <person name="Kruys A."/>
            <person name="Hutchinson M.I."/>
            <person name="Powell A.J."/>
            <person name="Barry K."/>
            <person name="Miller A.N."/>
            <person name="Grigoriev I.V."/>
            <person name="Debuchy R."/>
            <person name="Gladieux P."/>
            <person name="Thoren M.H."/>
            <person name="Johannesson H."/>
        </authorList>
    </citation>
    <scope>NUCLEOTIDE SEQUENCE</scope>
    <source>
        <strain evidence="3">SMH2392-1A</strain>
    </source>
</reference>
<proteinExistence type="predicted"/>
<dbReference type="RefSeq" id="XP_060289964.1">
    <property type="nucleotide sequence ID" value="XM_060440550.1"/>
</dbReference>
<dbReference type="CDD" id="cd02325">
    <property type="entry name" value="R3H"/>
    <property type="match status" value="1"/>
</dbReference>
<evidence type="ECO:0000313" key="3">
    <source>
        <dbReference type="EMBL" id="KAK0703105.1"/>
    </source>
</evidence>
<dbReference type="GeneID" id="85323820"/>
<feature type="compositionally biased region" description="Polar residues" evidence="1">
    <location>
        <begin position="91"/>
        <end position="100"/>
    </location>
</feature>
<feature type="domain" description="R3H" evidence="2">
    <location>
        <begin position="1"/>
        <end position="35"/>
    </location>
</feature>
<dbReference type="SUPFAM" id="SSF82708">
    <property type="entry name" value="R3H domain"/>
    <property type="match status" value="1"/>
</dbReference>
<keyword evidence="4" id="KW-1185">Reference proteome</keyword>
<evidence type="ECO:0000313" key="4">
    <source>
        <dbReference type="Proteomes" id="UP001172101"/>
    </source>
</evidence>
<dbReference type="Proteomes" id="UP001172101">
    <property type="component" value="Unassembled WGS sequence"/>
</dbReference>
<comment type="caution">
    <text evidence="3">The sequence shown here is derived from an EMBL/GenBank/DDBJ whole genome shotgun (WGS) entry which is preliminary data.</text>
</comment>
<feature type="region of interest" description="Disordered" evidence="1">
    <location>
        <begin position="62"/>
        <end position="153"/>
    </location>
</feature>
<evidence type="ECO:0000256" key="1">
    <source>
        <dbReference type="SAM" id="MobiDB-lite"/>
    </source>
</evidence>
<organism evidence="3 4">
    <name type="scientific">Lasiosphaeria miniovina</name>
    <dbReference type="NCBI Taxonomy" id="1954250"/>
    <lineage>
        <taxon>Eukaryota</taxon>
        <taxon>Fungi</taxon>
        <taxon>Dikarya</taxon>
        <taxon>Ascomycota</taxon>
        <taxon>Pezizomycotina</taxon>
        <taxon>Sordariomycetes</taxon>
        <taxon>Sordariomycetidae</taxon>
        <taxon>Sordariales</taxon>
        <taxon>Lasiosphaeriaceae</taxon>
        <taxon>Lasiosphaeria</taxon>
    </lineage>
</organism>